<dbReference type="Proteomes" id="UP000740727">
    <property type="component" value="Unassembled WGS sequence"/>
</dbReference>
<proteinExistence type="predicted"/>
<gene>
    <name evidence="1" type="ORF">EBT44_04195</name>
</gene>
<dbReference type="AlphaFoldDB" id="A0A965GCL6"/>
<dbReference type="EMBL" id="RFXN01000047">
    <property type="protein sequence ID" value="NBR94021.1"/>
    <property type="molecule type" value="Genomic_DNA"/>
</dbReference>
<accession>A0A965GCL6</accession>
<comment type="caution">
    <text evidence="1">The sequence shown here is derived from an EMBL/GenBank/DDBJ whole genome shotgun (WGS) entry which is preliminary data.</text>
</comment>
<evidence type="ECO:0000313" key="1">
    <source>
        <dbReference type="EMBL" id="NBR94021.1"/>
    </source>
</evidence>
<evidence type="ECO:0000313" key="2">
    <source>
        <dbReference type="Proteomes" id="UP000740727"/>
    </source>
</evidence>
<name>A0A965GCL6_9PROT</name>
<reference evidence="1" key="1">
    <citation type="submission" date="2018-10" db="EMBL/GenBank/DDBJ databases">
        <title>Iterative Subtractive Binning of Freshwater Chronoseries Metagenomes Recovers Nearly Complete Genomes from over Four Hundred Novel Species.</title>
        <authorList>
            <person name="Rodriguez-R L.M."/>
            <person name="Tsementzi D."/>
            <person name="Luo C."/>
            <person name="Konstantinidis K.T."/>
        </authorList>
    </citation>
    <scope>NUCLEOTIDE SEQUENCE</scope>
    <source>
        <strain evidence="1">WB5_2A_028</strain>
    </source>
</reference>
<organism evidence="1 2">
    <name type="scientific">Candidatus Fonsibacter lacus</name>
    <dbReference type="NCBI Taxonomy" id="2576439"/>
    <lineage>
        <taxon>Bacteria</taxon>
        <taxon>Pseudomonadati</taxon>
        <taxon>Pseudomonadota</taxon>
        <taxon>Alphaproteobacteria</taxon>
        <taxon>Candidatus Pelagibacterales</taxon>
        <taxon>Candidatus Pelagibacterales incertae sedis</taxon>
        <taxon>Candidatus Fonsibacter</taxon>
    </lineage>
</organism>
<protein>
    <submittedName>
        <fullName evidence="1">Uncharacterized protein</fullName>
    </submittedName>
</protein>
<sequence>MNSNSLSAFSQSKKLASPYIIAPTEKVAERYGVSELEELEYAALEIARTKSEQEHYPIIATFDCADLIVADVREVEPGIIDGTFLLLWEDLIAIYRITDEDEELEWYDVSEYFLLLEKASE</sequence>